<organism evidence="7">
    <name type="scientific">marine metagenome</name>
    <dbReference type="NCBI Taxonomy" id="408172"/>
    <lineage>
        <taxon>unclassified sequences</taxon>
        <taxon>metagenomes</taxon>
        <taxon>ecological metagenomes</taxon>
    </lineage>
</organism>
<evidence type="ECO:0000256" key="5">
    <source>
        <dbReference type="ARBA" id="ARBA00023014"/>
    </source>
</evidence>
<dbReference type="HAMAP" id="MF_02040">
    <property type="entry name" value="Mrp_NBP35"/>
    <property type="match status" value="1"/>
</dbReference>
<dbReference type="PROSITE" id="PS01215">
    <property type="entry name" value="MRP"/>
    <property type="match status" value="1"/>
</dbReference>
<dbReference type="Gene3D" id="3.40.50.300">
    <property type="entry name" value="P-loop containing nucleotide triphosphate hydrolases"/>
    <property type="match status" value="1"/>
</dbReference>
<dbReference type="GO" id="GO:0140663">
    <property type="term" value="F:ATP-dependent FeS chaperone activity"/>
    <property type="evidence" value="ECO:0007669"/>
    <property type="project" value="InterPro"/>
</dbReference>
<dbReference type="GO" id="GO:0005524">
    <property type="term" value="F:ATP binding"/>
    <property type="evidence" value="ECO:0007669"/>
    <property type="project" value="UniProtKB-KW"/>
</dbReference>
<keyword evidence="3" id="KW-0067">ATP-binding</keyword>
<dbReference type="PANTHER" id="PTHR42961">
    <property type="entry name" value="IRON-SULFUR PROTEIN NUBPL"/>
    <property type="match status" value="1"/>
</dbReference>
<dbReference type="Pfam" id="PF01883">
    <property type="entry name" value="FeS_assembly_P"/>
    <property type="match status" value="1"/>
</dbReference>
<dbReference type="InterPro" id="IPR044304">
    <property type="entry name" value="NUBPL-like"/>
</dbReference>
<dbReference type="SUPFAM" id="SSF52540">
    <property type="entry name" value="P-loop containing nucleoside triphosphate hydrolases"/>
    <property type="match status" value="1"/>
</dbReference>
<feature type="non-terminal residue" evidence="7">
    <location>
        <position position="1"/>
    </location>
</feature>
<name>A0A381X7X5_9ZZZZ</name>
<dbReference type="InterPro" id="IPR019591">
    <property type="entry name" value="Mrp/NBP35_ATP-bd"/>
</dbReference>
<proteinExistence type="inferred from homology"/>
<evidence type="ECO:0000256" key="3">
    <source>
        <dbReference type="ARBA" id="ARBA00022840"/>
    </source>
</evidence>
<dbReference type="Gene3D" id="3.30.300.130">
    <property type="entry name" value="Fe-S cluster assembly (FSCA)"/>
    <property type="match status" value="1"/>
</dbReference>
<dbReference type="InterPro" id="IPR034904">
    <property type="entry name" value="FSCA_dom_sf"/>
</dbReference>
<dbReference type="InterPro" id="IPR033756">
    <property type="entry name" value="YlxH/NBP35"/>
</dbReference>
<sequence>KKPFFSLSNFTMTKDQVLKALSQINYPGFNRDIVSFGLIEDILVGDENVRITLKLSAEKSKQEEMQKRVRDELESLGKFKNVEVVMTGSTQPMGNIAQSMKPEKVKHIIAVASGKGGVGKSTVAANIACSFSQKGYKVGLLDLDIYGPSLPIILGINESPQLTQDKKLIPLDWNGLKVLSFGFISGNDSPAIWRGPLVARMTEQFFRDVSWGELDFLILDLPPGTGDIQLTLTQKIQISGAVIVTTPQDIALSDVRKGADMFRKVNTPVLGVIENMSGLTLRGTVYDPENNPLKSGTVKMDNKESTHIDIDEKGAFTVTIDLFKKGGGERESQRLGVPLLGKIPLSQTIMESTDAGLPITFSLPDTPDSKIFSHIVSQIKNRLIS</sequence>
<evidence type="ECO:0000259" key="6">
    <source>
        <dbReference type="Pfam" id="PF01883"/>
    </source>
</evidence>
<dbReference type="InterPro" id="IPR002744">
    <property type="entry name" value="MIP18-like"/>
</dbReference>
<evidence type="ECO:0000256" key="4">
    <source>
        <dbReference type="ARBA" id="ARBA00023004"/>
    </source>
</evidence>
<keyword evidence="4" id="KW-0408">Iron</keyword>
<dbReference type="GO" id="GO:0046872">
    <property type="term" value="F:metal ion binding"/>
    <property type="evidence" value="ECO:0007669"/>
    <property type="project" value="UniProtKB-KW"/>
</dbReference>
<dbReference type="PANTHER" id="PTHR42961:SF2">
    <property type="entry name" value="IRON-SULFUR PROTEIN NUBPL"/>
    <property type="match status" value="1"/>
</dbReference>
<dbReference type="GO" id="GO:0016226">
    <property type="term" value="P:iron-sulfur cluster assembly"/>
    <property type="evidence" value="ECO:0007669"/>
    <property type="project" value="InterPro"/>
</dbReference>
<dbReference type="SUPFAM" id="SSF117916">
    <property type="entry name" value="Fe-S cluster assembly (FSCA) domain-like"/>
    <property type="match status" value="1"/>
</dbReference>
<protein>
    <recommendedName>
        <fullName evidence="6">MIP18 family-like domain-containing protein</fullName>
    </recommendedName>
</protein>
<dbReference type="Pfam" id="PF10609">
    <property type="entry name" value="ParA"/>
    <property type="match status" value="2"/>
</dbReference>
<dbReference type="GO" id="GO:0051539">
    <property type="term" value="F:4 iron, 4 sulfur cluster binding"/>
    <property type="evidence" value="ECO:0007669"/>
    <property type="project" value="TreeGrafter"/>
</dbReference>
<evidence type="ECO:0000313" key="7">
    <source>
        <dbReference type="EMBL" id="SVA60323.1"/>
    </source>
</evidence>
<dbReference type="EMBL" id="UINC01014082">
    <property type="protein sequence ID" value="SVA60323.1"/>
    <property type="molecule type" value="Genomic_DNA"/>
</dbReference>
<gene>
    <name evidence="7" type="ORF">METZ01_LOCUS113177</name>
</gene>
<feature type="domain" description="MIP18 family-like" evidence="6">
    <location>
        <begin position="14"/>
        <end position="84"/>
    </location>
</feature>
<dbReference type="InterPro" id="IPR000808">
    <property type="entry name" value="Mrp-like_CS"/>
</dbReference>
<keyword evidence="5" id="KW-0411">Iron-sulfur</keyword>
<accession>A0A381X7X5</accession>
<dbReference type="CDD" id="cd02037">
    <property type="entry name" value="Mrp_NBP35"/>
    <property type="match status" value="1"/>
</dbReference>
<evidence type="ECO:0000256" key="1">
    <source>
        <dbReference type="ARBA" id="ARBA00022723"/>
    </source>
</evidence>
<evidence type="ECO:0000256" key="2">
    <source>
        <dbReference type="ARBA" id="ARBA00022741"/>
    </source>
</evidence>
<dbReference type="AlphaFoldDB" id="A0A381X7X5"/>
<reference evidence="7" key="1">
    <citation type="submission" date="2018-05" db="EMBL/GenBank/DDBJ databases">
        <authorList>
            <person name="Lanie J.A."/>
            <person name="Ng W.-L."/>
            <person name="Kazmierczak K.M."/>
            <person name="Andrzejewski T.M."/>
            <person name="Davidsen T.M."/>
            <person name="Wayne K.J."/>
            <person name="Tettelin H."/>
            <person name="Glass J.I."/>
            <person name="Rusch D."/>
            <person name="Podicherti R."/>
            <person name="Tsui H.-C.T."/>
            <person name="Winkler M.E."/>
        </authorList>
    </citation>
    <scope>NUCLEOTIDE SEQUENCE</scope>
</reference>
<keyword evidence="1" id="KW-0479">Metal-binding</keyword>
<keyword evidence="2" id="KW-0547">Nucleotide-binding</keyword>
<dbReference type="InterPro" id="IPR027417">
    <property type="entry name" value="P-loop_NTPase"/>
</dbReference>